<evidence type="ECO:0000313" key="7">
    <source>
        <dbReference type="Proteomes" id="UP000319499"/>
    </source>
</evidence>
<dbReference type="AlphaFoldDB" id="A0A563DAP6"/>
<dbReference type="Gene3D" id="3.10.300.10">
    <property type="entry name" value="Methylpurine-DNA glycosylase (MPG)"/>
    <property type="match status" value="2"/>
</dbReference>
<dbReference type="RefSeq" id="WP_146262633.1">
    <property type="nucleotide sequence ID" value="NZ_SELG01000038.1"/>
</dbReference>
<evidence type="ECO:0000256" key="4">
    <source>
        <dbReference type="ARBA" id="ARBA00023204"/>
    </source>
</evidence>
<dbReference type="PANTHER" id="PTHR10429:SF0">
    <property type="entry name" value="DNA-3-METHYLADENINE GLYCOSYLASE"/>
    <property type="match status" value="1"/>
</dbReference>
<dbReference type="GO" id="GO:0006284">
    <property type="term" value="P:base-excision repair"/>
    <property type="evidence" value="ECO:0007669"/>
    <property type="project" value="InterPro"/>
</dbReference>
<evidence type="ECO:0000313" key="6">
    <source>
        <dbReference type="EMBL" id="TWP27286.1"/>
    </source>
</evidence>
<dbReference type="PANTHER" id="PTHR10429">
    <property type="entry name" value="DNA-3-METHYLADENINE GLYCOSYLASE"/>
    <property type="match status" value="1"/>
</dbReference>
<dbReference type="OrthoDB" id="9794313at2"/>
<dbReference type="Pfam" id="PF02245">
    <property type="entry name" value="Pur_DNA_glyco"/>
    <property type="match status" value="2"/>
</dbReference>
<keyword evidence="4 5" id="KW-0234">DNA repair</keyword>
<dbReference type="EC" id="3.2.2.-" evidence="5"/>
<dbReference type="InterPro" id="IPR036995">
    <property type="entry name" value="MPG_sf"/>
</dbReference>
<evidence type="ECO:0000256" key="3">
    <source>
        <dbReference type="ARBA" id="ARBA00022801"/>
    </source>
</evidence>
<protein>
    <recommendedName>
        <fullName evidence="5">Putative 3-methyladenine DNA glycosylase</fullName>
        <ecNumber evidence="5">3.2.2.-</ecNumber>
    </recommendedName>
</protein>
<evidence type="ECO:0000256" key="2">
    <source>
        <dbReference type="ARBA" id="ARBA00022763"/>
    </source>
</evidence>
<dbReference type="GO" id="GO:0003677">
    <property type="term" value="F:DNA binding"/>
    <property type="evidence" value="ECO:0007669"/>
    <property type="project" value="InterPro"/>
</dbReference>
<keyword evidence="3 5" id="KW-0378">Hydrolase</keyword>
<organism evidence="6 7">
    <name type="scientific">Apibacter muscae</name>
    <dbReference type="NCBI Taxonomy" id="2509004"/>
    <lineage>
        <taxon>Bacteria</taxon>
        <taxon>Pseudomonadati</taxon>
        <taxon>Bacteroidota</taxon>
        <taxon>Flavobacteriia</taxon>
        <taxon>Flavobacteriales</taxon>
        <taxon>Weeksellaceae</taxon>
        <taxon>Apibacter</taxon>
    </lineage>
</organism>
<evidence type="ECO:0000256" key="5">
    <source>
        <dbReference type="HAMAP-Rule" id="MF_00527"/>
    </source>
</evidence>
<keyword evidence="2 5" id="KW-0227">DNA damage</keyword>
<dbReference type="InterPro" id="IPR011034">
    <property type="entry name" value="Formyl_transferase-like_C_sf"/>
</dbReference>
<proteinExistence type="inferred from homology"/>
<reference evidence="6 7" key="1">
    <citation type="submission" date="2019-02" db="EMBL/GenBank/DDBJ databases">
        <title>Apibacter muscae sp. nov.: a novel member of the house fly microbiota.</title>
        <authorList>
            <person name="Park R."/>
        </authorList>
    </citation>
    <scope>NUCLEOTIDE SEQUENCE [LARGE SCALE GENOMIC DNA]</scope>
    <source>
        <strain evidence="6 7">AL1</strain>
    </source>
</reference>
<comment type="similarity">
    <text evidence="1 5">Belongs to the DNA glycosylase MPG family.</text>
</comment>
<dbReference type="EMBL" id="SELH01000023">
    <property type="protein sequence ID" value="TWP27286.1"/>
    <property type="molecule type" value="Genomic_DNA"/>
</dbReference>
<gene>
    <name evidence="6" type="ORF">ETU09_07520</name>
</gene>
<dbReference type="CDD" id="cd00540">
    <property type="entry name" value="AAG"/>
    <property type="match status" value="1"/>
</dbReference>
<name>A0A563DAP6_9FLAO</name>
<evidence type="ECO:0000256" key="1">
    <source>
        <dbReference type="ARBA" id="ARBA00009232"/>
    </source>
</evidence>
<comment type="caution">
    <text evidence="6">The sequence shown here is derived from an EMBL/GenBank/DDBJ whole genome shotgun (WGS) entry which is preliminary data.</text>
</comment>
<keyword evidence="7" id="KW-1185">Reference proteome</keyword>
<dbReference type="HAMAP" id="MF_00527">
    <property type="entry name" value="3MGH"/>
    <property type="match status" value="1"/>
</dbReference>
<dbReference type="InterPro" id="IPR003180">
    <property type="entry name" value="MPG"/>
</dbReference>
<dbReference type="SUPFAM" id="SSF50486">
    <property type="entry name" value="FMT C-terminal domain-like"/>
    <property type="match status" value="1"/>
</dbReference>
<accession>A0A563DAP6</accession>
<dbReference type="GO" id="GO:0003905">
    <property type="term" value="F:alkylbase DNA N-glycosylase activity"/>
    <property type="evidence" value="ECO:0007669"/>
    <property type="project" value="InterPro"/>
</dbReference>
<sequence length="168" mass="19629">MDRVGKDYFYQDALVVAESLLGKKIVRVFETKEIHEYVITETEAYVGEEDMACHASKGRTKRTEILYHDGGKIYVYLIYGKYWMLNFVTGKAENPQAVLIRSVQDCIGPGRLGKKLQLDHSFYGENINNSKRIWVKNYKTFKNIKKTPRIGIDYAEEPWKSICWRFTI</sequence>
<dbReference type="Proteomes" id="UP000319499">
    <property type="component" value="Unassembled WGS sequence"/>
</dbReference>